<feature type="domain" description="Carrier" evidence="9">
    <location>
        <begin position="1062"/>
        <end position="1137"/>
    </location>
</feature>
<dbReference type="InterPro" id="IPR001227">
    <property type="entry name" value="Ac_transferase_dom_sf"/>
</dbReference>
<dbReference type="Proteomes" id="UP000179769">
    <property type="component" value="Unassembled WGS sequence"/>
</dbReference>
<protein>
    <submittedName>
        <fullName evidence="11">Erythronolide synthase</fullName>
    </submittedName>
</protein>
<dbReference type="Pfam" id="PF08990">
    <property type="entry name" value="Docking"/>
    <property type="match status" value="1"/>
</dbReference>
<dbReference type="FunFam" id="3.40.47.10:FF:000019">
    <property type="entry name" value="Polyketide synthase type I"/>
    <property type="match status" value="1"/>
</dbReference>
<accession>A0A1S1PBT8</accession>
<keyword evidence="2" id="KW-0596">Phosphopantetheine</keyword>
<feature type="region of interest" description="Disordered" evidence="8">
    <location>
        <begin position="469"/>
        <end position="504"/>
    </location>
</feature>
<evidence type="ECO:0000313" key="11">
    <source>
        <dbReference type="EMBL" id="OHV20413.1"/>
    </source>
</evidence>
<dbReference type="GO" id="GO:0033068">
    <property type="term" value="P:macrolide biosynthetic process"/>
    <property type="evidence" value="ECO:0007669"/>
    <property type="project" value="UniProtKB-ARBA"/>
</dbReference>
<dbReference type="InterPro" id="IPR020841">
    <property type="entry name" value="PKS_Beta-ketoAc_synthase_dom"/>
</dbReference>
<dbReference type="Gene3D" id="3.40.366.10">
    <property type="entry name" value="Malonyl-Coenzyme A Acyl Carrier Protein, domain 2"/>
    <property type="match status" value="1"/>
</dbReference>
<dbReference type="SMART" id="SM01294">
    <property type="entry name" value="PKS_PP_betabranch"/>
    <property type="match status" value="1"/>
</dbReference>
<dbReference type="InterPro" id="IPR014030">
    <property type="entry name" value="Ketoacyl_synth_N"/>
</dbReference>
<dbReference type="CDD" id="cd00833">
    <property type="entry name" value="PKS"/>
    <property type="match status" value="1"/>
</dbReference>
<evidence type="ECO:0000256" key="2">
    <source>
        <dbReference type="ARBA" id="ARBA00022450"/>
    </source>
</evidence>
<dbReference type="InterPro" id="IPR009081">
    <property type="entry name" value="PP-bd_ACP"/>
</dbReference>
<dbReference type="PROSITE" id="PS52004">
    <property type="entry name" value="KS3_2"/>
    <property type="match status" value="1"/>
</dbReference>
<organism evidence="11 12">
    <name type="scientific">Parafrankia soli</name>
    <dbReference type="NCBI Taxonomy" id="2599596"/>
    <lineage>
        <taxon>Bacteria</taxon>
        <taxon>Bacillati</taxon>
        <taxon>Actinomycetota</taxon>
        <taxon>Actinomycetes</taxon>
        <taxon>Frankiales</taxon>
        <taxon>Frankiaceae</taxon>
        <taxon>Parafrankia</taxon>
    </lineage>
</organism>
<feature type="compositionally biased region" description="Pro residues" evidence="8">
    <location>
        <begin position="472"/>
        <end position="485"/>
    </location>
</feature>
<dbReference type="SMART" id="SM00823">
    <property type="entry name" value="PKS_PP"/>
    <property type="match status" value="1"/>
</dbReference>
<dbReference type="Gene3D" id="3.30.70.3290">
    <property type="match status" value="1"/>
</dbReference>
<comment type="caution">
    <text evidence="11">The sequence shown here is derived from an EMBL/GenBank/DDBJ whole genome shotgun (WGS) entry which is preliminary data.</text>
</comment>
<dbReference type="Pfam" id="PF00109">
    <property type="entry name" value="ketoacyl-synt"/>
    <property type="match status" value="1"/>
</dbReference>
<dbReference type="Pfam" id="PF00550">
    <property type="entry name" value="PP-binding"/>
    <property type="match status" value="1"/>
</dbReference>
<evidence type="ECO:0000259" key="9">
    <source>
        <dbReference type="PROSITE" id="PS50075"/>
    </source>
</evidence>
<keyword evidence="3" id="KW-0597">Phosphoprotein</keyword>
<dbReference type="SMART" id="SM00825">
    <property type="entry name" value="PKS_KS"/>
    <property type="match status" value="1"/>
</dbReference>
<feature type="domain" description="Ketosynthase family 3 (KS3)" evidence="10">
    <location>
        <begin position="46"/>
        <end position="470"/>
    </location>
</feature>
<dbReference type="PROSITE" id="PS50075">
    <property type="entry name" value="CARRIER"/>
    <property type="match status" value="1"/>
</dbReference>
<evidence type="ECO:0000313" key="12">
    <source>
        <dbReference type="Proteomes" id="UP000179769"/>
    </source>
</evidence>
<dbReference type="InterPro" id="IPR016035">
    <property type="entry name" value="Acyl_Trfase/lysoPLipase"/>
</dbReference>
<dbReference type="Pfam" id="PF00698">
    <property type="entry name" value="Acyl_transf_1"/>
    <property type="match status" value="1"/>
</dbReference>
<dbReference type="InterPro" id="IPR016036">
    <property type="entry name" value="Malonyl_transacylase_ACP-bd"/>
</dbReference>
<dbReference type="InterPro" id="IPR006162">
    <property type="entry name" value="Ppantetheine_attach_site"/>
</dbReference>
<dbReference type="InterPro" id="IPR036736">
    <property type="entry name" value="ACP-like_sf"/>
</dbReference>
<dbReference type="GO" id="GO:0031177">
    <property type="term" value="F:phosphopantetheine binding"/>
    <property type="evidence" value="ECO:0007669"/>
    <property type="project" value="InterPro"/>
</dbReference>
<dbReference type="InterPro" id="IPR014043">
    <property type="entry name" value="Acyl_transferase_dom"/>
</dbReference>
<dbReference type="Gene3D" id="3.40.47.10">
    <property type="match status" value="1"/>
</dbReference>
<dbReference type="SUPFAM" id="SSF52151">
    <property type="entry name" value="FabD/lysophospholipase-like"/>
    <property type="match status" value="1"/>
</dbReference>
<dbReference type="InterPro" id="IPR050091">
    <property type="entry name" value="PKS_NRPS_Biosynth_Enz"/>
</dbReference>
<dbReference type="SMART" id="SM00827">
    <property type="entry name" value="PKS_AT"/>
    <property type="match status" value="1"/>
</dbReference>
<dbReference type="PANTHER" id="PTHR43775:SF51">
    <property type="entry name" value="INACTIVE PHENOLPHTHIOCEROL SYNTHESIS POLYKETIDE SYNTHASE TYPE I PKS1-RELATED"/>
    <property type="match status" value="1"/>
</dbReference>
<dbReference type="Pfam" id="PF16197">
    <property type="entry name" value="KAsynt_C_assoc"/>
    <property type="match status" value="1"/>
</dbReference>
<dbReference type="InterPro" id="IPR015083">
    <property type="entry name" value="NorB/c/GfsB-D-like_docking"/>
</dbReference>
<dbReference type="FunFam" id="1.10.1200.10:FF:000007">
    <property type="entry name" value="Probable polyketide synthase pks17"/>
    <property type="match status" value="1"/>
</dbReference>
<dbReference type="SUPFAM" id="SSF53901">
    <property type="entry name" value="Thiolase-like"/>
    <property type="match status" value="1"/>
</dbReference>
<keyword evidence="4" id="KW-0808">Transferase</keyword>
<dbReference type="Pfam" id="PF02801">
    <property type="entry name" value="Ketoacyl-synt_C"/>
    <property type="match status" value="1"/>
</dbReference>
<keyword evidence="6" id="KW-0511">Multifunctional enzyme</keyword>
<dbReference type="GO" id="GO:0004312">
    <property type="term" value="F:fatty acid synthase activity"/>
    <property type="evidence" value="ECO:0007669"/>
    <property type="project" value="TreeGrafter"/>
</dbReference>
<evidence type="ECO:0000256" key="1">
    <source>
        <dbReference type="ARBA" id="ARBA00001957"/>
    </source>
</evidence>
<dbReference type="InterPro" id="IPR020806">
    <property type="entry name" value="PKS_PP-bd"/>
</dbReference>
<evidence type="ECO:0000256" key="3">
    <source>
        <dbReference type="ARBA" id="ARBA00022553"/>
    </source>
</evidence>
<dbReference type="InterPro" id="IPR016039">
    <property type="entry name" value="Thiolase-like"/>
</dbReference>
<feature type="region of interest" description="Disordered" evidence="8">
    <location>
        <begin position="924"/>
        <end position="953"/>
    </location>
</feature>
<evidence type="ECO:0000256" key="4">
    <source>
        <dbReference type="ARBA" id="ARBA00022679"/>
    </source>
</evidence>
<dbReference type="InterPro" id="IPR018201">
    <property type="entry name" value="Ketoacyl_synth_AS"/>
</dbReference>
<dbReference type="OrthoDB" id="3202594at2"/>
<reference evidence="12" key="1">
    <citation type="submission" date="2016-07" db="EMBL/GenBank/DDBJ databases">
        <title>Frankia sp. NRRL B-16219 Genome sequencing.</title>
        <authorList>
            <person name="Ghodhbane-Gtari F."/>
            <person name="Swanson E."/>
            <person name="Gueddou A."/>
            <person name="Louati M."/>
            <person name="Nouioui I."/>
            <person name="Hezbri K."/>
            <person name="Abebe-Akele F."/>
            <person name="Simpson S."/>
            <person name="Morris K."/>
            <person name="Thomas K."/>
            <person name="Gtari M."/>
            <person name="Tisa L.S."/>
        </authorList>
    </citation>
    <scope>NUCLEOTIDE SEQUENCE [LARGE SCALE GENOMIC DNA]</scope>
    <source>
        <strain evidence="12">NRRL B-16219</strain>
    </source>
</reference>
<dbReference type="SUPFAM" id="SSF47336">
    <property type="entry name" value="ACP-like"/>
    <property type="match status" value="1"/>
</dbReference>
<gene>
    <name evidence="11" type="ORF">BBK14_28070</name>
</gene>
<dbReference type="FunFam" id="3.40.366.10:FF:000002">
    <property type="entry name" value="Probable polyketide synthase 2"/>
    <property type="match status" value="1"/>
</dbReference>
<sequence length="1143" mass="118653">MATSHDTLVEALRASLLENERLQRENDGLRRENVQLSEPTRQTPVREPVAIVGAGCRLPGGVTSPDDLWRLVDEGREGLSPFPTDRGWDLDKLFDPDPTRPGTSYVRTGGFLDAAAFDAGFFGIAPREALAMDPQQRLMLEVSWEAVERAGIDPTSLRGRRVGVYTGVMYHDYATGVTDVPPELEGLLGTGNSGSVVSGRVSYLLGLEGPSVTVDTACSSSLVAVHLALRALRAGEIELALVGGVAVMAHPGPFVEFSRQRGLAPDGRCRSFAAGADGTGWSEGAVVLVLERLDDARRDGRRVRALVRGSAVNSDGASNGLTAPNGPAQQRVIRQALADADLTTQDVDVVEGHGTGTPLGDPIEAQALLATYGRRPAQHPLWLGSLKSNIGHTQAAAGVAGILKIVAALEHAELPRTLHADVPSDQVDWESGAVRLLSEARPWPARDRPRRAAVSSFGVSGTNAHVILEQAPEPPPGAGEPPPGVPSTAGELPDGDERPAGAGAAPAAWVVSAASRTALRVLAGRVETALREQPHVPVDAAGAALRTSRATLRHRAVVIAEDRESGLAGLAAAAAGEPAANLVTGSADVDGQTVFVFAGQGGQWAGMGAELLDASPVFAEEVALAGHALARHVGWSVEDVLRQVPGAPSLDRVDVVQPASFAVAAGLVRLWESVGVRPDAVVGHSQGEIAAAYTAGALSLADAAAVVALRSQAIAGGLTGRGGMAAVALPVPAVAERLAPFADQVELAAVNGPASVVLAGEDAALDELVAAFESEGIRARRIPVDYASHSRQVERISGVLIQALAGLDPRPPRVPFFSTVDVKWVEDAELDGGYWYRNLRCPVRFASATRSLLDGGYRMFLEVSTHPVLAPAIAETVDQWDGPPVAVLESLRRDDGGPDRFTRSAAAAFVRGVTVDLAGASHAAAHDGPAGTADGPAGTGDRPVPSGGGAVELPTYPFQRRRYWLASTGAGRPSGTPRPGGRGGGLEVDSGGDHMTGDVTRDISARLPAGSEAGAAQDAEPEPAGSENAGPGDSGLENAETDDAGQELLARLAALPAAERPARLIELVRAQAAAVLGHADTDEVGRDSAFFDIGFSSLTAVELRNRLAAATGLTLPAMLLFDHAVPREVAAYLLDRLEVETRV</sequence>
<keyword evidence="12" id="KW-1185">Reference proteome</keyword>
<dbReference type="PANTHER" id="PTHR43775">
    <property type="entry name" value="FATTY ACID SYNTHASE"/>
    <property type="match status" value="1"/>
</dbReference>
<keyword evidence="7" id="KW-0012">Acyltransferase</keyword>
<dbReference type="EMBL" id="MAXA01000265">
    <property type="protein sequence ID" value="OHV20413.1"/>
    <property type="molecule type" value="Genomic_DNA"/>
</dbReference>
<feature type="compositionally biased region" description="Basic and acidic residues" evidence="8">
    <location>
        <begin position="991"/>
        <end position="1004"/>
    </location>
</feature>
<dbReference type="PROSITE" id="PS00012">
    <property type="entry name" value="PHOSPHOPANTETHEINE"/>
    <property type="match status" value="1"/>
</dbReference>
<dbReference type="SUPFAM" id="SSF55048">
    <property type="entry name" value="Probable ACP-binding domain of malonyl-CoA ACP transacylase"/>
    <property type="match status" value="1"/>
</dbReference>
<evidence type="ECO:0000259" key="10">
    <source>
        <dbReference type="PROSITE" id="PS52004"/>
    </source>
</evidence>
<dbReference type="InterPro" id="IPR032821">
    <property type="entry name" value="PKS_assoc"/>
</dbReference>
<dbReference type="PROSITE" id="PS00606">
    <property type="entry name" value="KS3_1"/>
    <property type="match status" value="1"/>
</dbReference>
<evidence type="ECO:0000256" key="6">
    <source>
        <dbReference type="ARBA" id="ARBA00023268"/>
    </source>
</evidence>
<name>A0A1S1PBT8_9ACTN</name>
<evidence type="ECO:0000256" key="8">
    <source>
        <dbReference type="SAM" id="MobiDB-lite"/>
    </source>
</evidence>
<feature type="compositionally biased region" description="Low complexity" evidence="8">
    <location>
        <begin position="924"/>
        <end position="940"/>
    </location>
</feature>
<keyword evidence="5" id="KW-0045">Antibiotic biosynthesis</keyword>
<dbReference type="GO" id="GO:0006633">
    <property type="term" value="P:fatty acid biosynthetic process"/>
    <property type="evidence" value="ECO:0007669"/>
    <property type="project" value="InterPro"/>
</dbReference>
<dbReference type="InterPro" id="IPR014031">
    <property type="entry name" value="Ketoacyl_synth_C"/>
</dbReference>
<proteinExistence type="predicted"/>
<evidence type="ECO:0000256" key="7">
    <source>
        <dbReference type="ARBA" id="ARBA00023315"/>
    </source>
</evidence>
<dbReference type="RefSeq" id="WP_071066771.1">
    <property type="nucleotide sequence ID" value="NZ_MAXA01000265.1"/>
</dbReference>
<comment type="cofactor">
    <cofactor evidence="1">
        <name>pantetheine 4'-phosphate</name>
        <dbReference type="ChEBI" id="CHEBI:47942"/>
    </cofactor>
</comment>
<feature type="region of interest" description="Disordered" evidence="8">
    <location>
        <begin position="967"/>
        <end position="1040"/>
    </location>
</feature>
<dbReference type="Gene3D" id="1.10.1200.10">
    <property type="entry name" value="ACP-like"/>
    <property type="match status" value="1"/>
</dbReference>
<dbReference type="GO" id="GO:0004315">
    <property type="term" value="F:3-oxoacyl-[acyl-carrier-protein] synthase activity"/>
    <property type="evidence" value="ECO:0007669"/>
    <property type="project" value="InterPro"/>
</dbReference>
<dbReference type="AlphaFoldDB" id="A0A1S1PBT8"/>
<evidence type="ECO:0000256" key="5">
    <source>
        <dbReference type="ARBA" id="ARBA00023194"/>
    </source>
</evidence>